<keyword evidence="1" id="KW-0472">Membrane</keyword>
<feature type="transmembrane region" description="Helical" evidence="1">
    <location>
        <begin position="175"/>
        <end position="197"/>
    </location>
</feature>
<dbReference type="Proteomes" id="UP000297253">
    <property type="component" value="Unassembled WGS sequence"/>
</dbReference>
<evidence type="ECO:0000313" key="2">
    <source>
        <dbReference type="EMBL" id="TFU97298.1"/>
    </source>
</evidence>
<dbReference type="AlphaFoldDB" id="A0A4Y9JAV0"/>
<feature type="transmembrane region" description="Helical" evidence="1">
    <location>
        <begin position="152"/>
        <end position="169"/>
    </location>
</feature>
<gene>
    <name evidence="2" type="ORF">E4T82_08710</name>
</gene>
<dbReference type="OrthoDB" id="8757095at2"/>
<dbReference type="InterPro" id="IPR021359">
    <property type="entry name" value="DUF2812"/>
</dbReference>
<reference evidence="2 3" key="1">
    <citation type="submission" date="2019-03" db="EMBL/GenBank/DDBJ databases">
        <title>Diversity of the mouse oral microbiome.</title>
        <authorList>
            <person name="Joseph S."/>
            <person name="Aduse-Opoku J."/>
            <person name="Curtis M."/>
            <person name="Wade W."/>
            <person name="Hashim A."/>
        </authorList>
    </citation>
    <scope>NUCLEOTIDE SEQUENCE [LARGE SCALE GENOMIC DNA]</scope>
    <source>
        <strain evidence="2 3">WM131</strain>
    </source>
</reference>
<accession>A0A4Y9JAV0</accession>
<dbReference type="Pfam" id="PF11193">
    <property type="entry name" value="DUF2812"/>
    <property type="match status" value="1"/>
</dbReference>
<proteinExistence type="predicted"/>
<evidence type="ECO:0000313" key="3">
    <source>
        <dbReference type="Proteomes" id="UP000297253"/>
    </source>
</evidence>
<name>A0A4Y9JAV0_9STRE</name>
<dbReference type="EMBL" id="SPPD01000013">
    <property type="protein sequence ID" value="TFU97298.1"/>
    <property type="molecule type" value="Genomic_DNA"/>
</dbReference>
<keyword evidence="1" id="KW-1133">Transmembrane helix</keyword>
<comment type="caution">
    <text evidence="2">The sequence shown here is derived from an EMBL/GenBank/DDBJ whole genome shotgun (WGS) entry which is preliminary data.</text>
</comment>
<organism evidence="2 3">
    <name type="scientific">Streptococcus cuniculi</name>
    <dbReference type="NCBI Taxonomy" id="1432788"/>
    <lineage>
        <taxon>Bacteria</taxon>
        <taxon>Bacillati</taxon>
        <taxon>Bacillota</taxon>
        <taxon>Bacilli</taxon>
        <taxon>Lactobacillales</taxon>
        <taxon>Streptococcaceae</taxon>
        <taxon>Streptococcus</taxon>
    </lineage>
</organism>
<sequence>MEMATHCLEWNDTARLAWFCRLSRLDIVPVEKGVNKMKTEVKLFFITDFEKEEEYLTDMHRKGWKLKEIRFACLFIFEPCPKAEVSYRLDFKPRLGADKNSYYQLYQDYGWEYVSVCNHFVCFRKAMAGGEEVDIYSDRQTKLAMIGSIFKWRFLFLVLMNLIVLRNAIQADSFLSLWSVLEILYIILLVYCGVGFYKLRKRYTERG</sequence>
<keyword evidence="1" id="KW-0812">Transmembrane</keyword>
<evidence type="ECO:0000256" key="1">
    <source>
        <dbReference type="SAM" id="Phobius"/>
    </source>
</evidence>
<protein>
    <submittedName>
        <fullName evidence="2">DUF2812 domain-containing protein</fullName>
    </submittedName>
</protein>